<evidence type="ECO:0000313" key="1">
    <source>
        <dbReference type="Ensembl" id="ENSSFOP00015056161.1"/>
    </source>
</evidence>
<protein>
    <submittedName>
        <fullName evidence="1">Uncharacterized protein</fullName>
    </submittedName>
</protein>
<reference evidence="1" key="3">
    <citation type="submission" date="2025-09" db="UniProtKB">
        <authorList>
            <consortium name="Ensembl"/>
        </authorList>
    </citation>
    <scope>IDENTIFICATION</scope>
</reference>
<organism evidence="1 2">
    <name type="scientific">Scleropages formosus</name>
    <name type="common">Asian bonytongue</name>
    <name type="synonym">Osteoglossum formosum</name>
    <dbReference type="NCBI Taxonomy" id="113540"/>
    <lineage>
        <taxon>Eukaryota</taxon>
        <taxon>Metazoa</taxon>
        <taxon>Chordata</taxon>
        <taxon>Craniata</taxon>
        <taxon>Vertebrata</taxon>
        <taxon>Euteleostomi</taxon>
        <taxon>Actinopterygii</taxon>
        <taxon>Neopterygii</taxon>
        <taxon>Teleostei</taxon>
        <taxon>Osteoglossocephala</taxon>
        <taxon>Osteoglossomorpha</taxon>
        <taxon>Osteoglossiformes</taxon>
        <taxon>Osteoglossidae</taxon>
        <taxon>Scleropages</taxon>
    </lineage>
</organism>
<dbReference type="Proteomes" id="UP000694397">
    <property type="component" value="Chromosome 18"/>
</dbReference>
<reference evidence="1 2" key="1">
    <citation type="submission" date="2019-04" db="EMBL/GenBank/DDBJ databases">
        <authorList>
            <consortium name="Wellcome Sanger Institute Data Sharing"/>
        </authorList>
    </citation>
    <scope>NUCLEOTIDE SEQUENCE [LARGE SCALE GENOMIC DNA]</scope>
</reference>
<proteinExistence type="predicted"/>
<reference evidence="1" key="2">
    <citation type="submission" date="2025-08" db="UniProtKB">
        <authorList>
            <consortium name="Ensembl"/>
        </authorList>
    </citation>
    <scope>IDENTIFICATION</scope>
</reference>
<keyword evidence="2" id="KW-1185">Reference proteome</keyword>
<evidence type="ECO:0000313" key="2">
    <source>
        <dbReference type="Proteomes" id="UP000694397"/>
    </source>
</evidence>
<dbReference type="AlphaFoldDB" id="A0A8C9TU98"/>
<sequence length="52" mass="6132">MEESDKYLLYRGLLMPRHTHSRESLKFAEELRFQDGDVLVCTYPKSVSLWGV</sequence>
<name>A0A8C9TU98_SCLFO</name>
<accession>A0A8C9TU98</accession>
<dbReference type="Ensembl" id="ENSSFOT00015079707.1">
    <property type="protein sequence ID" value="ENSSFOP00015056161.1"/>
    <property type="gene ID" value="ENSSFOG00015033350.1"/>
</dbReference>